<dbReference type="RefSeq" id="WP_126110881.1">
    <property type="nucleotide sequence ID" value="NZ_CP034465.1"/>
</dbReference>
<evidence type="ECO:0000313" key="2">
    <source>
        <dbReference type="EMBL" id="AZP04964.1"/>
    </source>
</evidence>
<name>A0A3S9HC92_9LACT</name>
<protein>
    <recommendedName>
        <fullName evidence="1">DUF1659 domain-containing protein</fullName>
    </recommendedName>
</protein>
<dbReference type="Proteomes" id="UP000273326">
    <property type="component" value="Chromosome"/>
</dbReference>
<dbReference type="OrthoDB" id="2157050at2"/>
<reference evidence="3" key="1">
    <citation type="submission" date="2018-12" db="EMBL/GenBank/DDBJ databases">
        <title>Complete genome sequencing of Jeotgalibaca sp. H21T32.</title>
        <authorList>
            <person name="Bae J.-W."/>
            <person name="Lee S.-Y."/>
        </authorList>
    </citation>
    <scope>NUCLEOTIDE SEQUENCE [LARGE SCALE GENOMIC DNA]</scope>
    <source>
        <strain evidence="3">H21T32</strain>
    </source>
</reference>
<evidence type="ECO:0000259" key="1">
    <source>
        <dbReference type="Pfam" id="PF07872"/>
    </source>
</evidence>
<proteinExistence type="predicted"/>
<dbReference type="Pfam" id="PF07872">
    <property type="entry name" value="DUF1659"/>
    <property type="match status" value="1"/>
</dbReference>
<feature type="domain" description="DUF1659" evidence="1">
    <location>
        <begin position="3"/>
        <end position="62"/>
    </location>
</feature>
<dbReference type="KEGG" id="jeh:EJN90_10100"/>
<keyword evidence="3" id="KW-1185">Reference proteome</keyword>
<dbReference type="AlphaFoldDB" id="A0A3S9HC92"/>
<accession>A0A3S9HC92</accession>
<evidence type="ECO:0000313" key="3">
    <source>
        <dbReference type="Proteomes" id="UP000273326"/>
    </source>
</evidence>
<organism evidence="2 3">
    <name type="scientific">Jeotgalibaca ciconiae</name>
    <dbReference type="NCBI Taxonomy" id="2496265"/>
    <lineage>
        <taxon>Bacteria</taxon>
        <taxon>Bacillati</taxon>
        <taxon>Bacillota</taxon>
        <taxon>Bacilli</taxon>
        <taxon>Lactobacillales</taxon>
        <taxon>Carnobacteriaceae</taxon>
        <taxon>Jeotgalibaca</taxon>
    </lineage>
</organism>
<gene>
    <name evidence="2" type="ORF">EJN90_10100</name>
</gene>
<dbReference type="InterPro" id="IPR012454">
    <property type="entry name" value="DUF1659"/>
</dbReference>
<sequence>MIKQWEEANLELYFNDFENEKEIKQNFNNLKEDVTPEQVGAFQDAISGLVDLPEMHAIVVEKHRYLKA</sequence>
<dbReference type="EMBL" id="CP034465">
    <property type="protein sequence ID" value="AZP04964.1"/>
    <property type="molecule type" value="Genomic_DNA"/>
</dbReference>